<evidence type="ECO:0000256" key="3">
    <source>
        <dbReference type="ARBA" id="ARBA00023163"/>
    </source>
</evidence>
<dbReference type="Proteomes" id="UP000320513">
    <property type="component" value="Unassembled WGS sequence"/>
</dbReference>
<evidence type="ECO:0000256" key="2">
    <source>
        <dbReference type="ARBA" id="ARBA00023125"/>
    </source>
</evidence>
<keyword evidence="1" id="KW-0805">Transcription regulation</keyword>
<dbReference type="PANTHER" id="PTHR30204">
    <property type="entry name" value="REDOX-CYCLING DRUG-SENSING TRANSCRIPTIONAL ACTIVATOR SOXR"/>
    <property type="match status" value="1"/>
</dbReference>
<dbReference type="PRINTS" id="PR00040">
    <property type="entry name" value="HTHMERR"/>
</dbReference>
<dbReference type="SMART" id="SM00422">
    <property type="entry name" value="HTH_MERR"/>
    <property type="match status" value="1"/>
</dbReference>
<dbReference type="GO" id="GO:0003700">
    <property type="term" value="F:DNA-binding transcription factor activity"/>
    <property type="evidence" value="ECO:0007669"/>
    <property type="project" value="InterPro"/>
</dbReference>
<reference evidence="5 6" key="1">
    <citation type="submission" date="2019-07" db="EMBL/GenBank/DDBJ databases">
        <title>New Mycobacterium species.</title>
        <authorList>
            <person name="Tortoli E."/>
            <person name="Ghielmetti G."/>
            <person name="Friedel U."/>
            <person name="Trovato A."/>
        </authorList>
    </citation>
    <scope>NUCLEOTIDE SEQUENCE [LARGE SCALE GENOMIC DNA]</scope>
    <source>
        <strain evidence="5 6">16-83</strain>
    </source>
</reference>
<dbReference type="OrthoDB" id="9802039at2"/>
<comment type="caution">
    <text evidence="5">The sequence shown here is derived from an EMBL/GenBank/DDBJ whole genome shotgun (WGS) entry which is preliminary data.</text>
</comment>
<dbReference type="PROSITE" id="PS50937">
    <property type="entry name" value="HTH_MERR_2"/>
    <property type="match status" value="1"/>
</dbReference>
<dbReference type="PANTHER" id="PTHR30204:SF94">
    <property type="entry name" value="HEAVY METAL-DEPENDENT TRANSCRIPTIONAL REGULATOR HI_0293-RELATED"/>
    <property type="match status" value="1"/>
</dbReference>
<keyword evidence="2" id="KW-0238">DNA-binding</keyword>
<dbReference type="EMBL" id="VMQU01000035">
    <property type="protein sequence ID" value="TVS90212.1"/>
    <property type="molecule type" value="Genomic_DNA"/>
</dbReference>
<keyword evidence="3" id="KW-0804">Transcription</keyword>
<accession>A0A557XW25</accession>
<evidence type="ECO:0000313" key="6">
    <source>
        <dbReference type="Proteomes" id="UP000320513"/>
    </source>
</evidence>
<dbReference type="InterPro" id="IPR009061">
    <property type="entry name" value="DNA-bd_dom_put_sf"/>
</dbReference>
<proteinExistence type="predicted"/>
<dbReference type="Pfam" id="PF13411">
    <property type="entry name" value="MerR_1"/>
    <property type="match status" value="1"/>
</dbReference>
<dbReference type="RefSeq" id="WP_144950982.1">
    <property type="nucleotide sequence ID" value="NZ_VMQU01000035.1"/>
</dbReference>
<dbReference type="SUPFAM" id="SSF46955">
    <property type="entry name" value="Putative DNA-binding domain"/>
    <property type="match status" value="1"/>
</dbReference>
<evidence type="ECO:0000256" key="1">
    <source>
        <dbReference type="ARBA" id="ARBA00023015"/>
    </source>
</evidence>
<evidence type="ECO:0000259" key="4">
    <source>
        <dbReference type="PROSITE" id="PS50937"/>
    </source>
</evidence>
<dbReference type="InterPro" id="IPR000551">
    <property type="entry name" value="MerR-type_HTH_dom"/>
</dbReference>
<protein>
    <submittedName>
        <fullName evidence="5">Heavy metal-responsive transcriptional regulator</fullName>
    </submittedName>
</protein>
<organism evidence="5 6">
    <name type="scientific">Mycobacterium helveticum</name>
    <dbReference type="NCBI Taxonomy" id="2592811"/>
    <lineage>
        <taxon>Bacteria</taxon>
        <taxon>Bacillati</taxon>
        <taxon>Actinomycetota</taxon>
        <taxon>Actinomycetes</taxon>
        <taxon>Mycobacteriales</taxon>
        <taxon>Mycobacteriaceae</taxon>
        <taxon>Mycobacterium</taxon>
    </lineage>
</organism>
<dbReference type="InterPro" id="IPR047057">
    <property type="entry name" value="MerR_fam"/>
</dbReference>
<dbReference type="Gene3D" id="1.10.1660.10">
    <property type="match status" value="1"/>
</dbReference>
<name>A0A557XW25_9MYCO</name>
<gene>
    <name evidence="5" type="ORF">FPZ47_10590</name>
</gene>
<dbReference type="CDD" id="cd04770">
    <property type="entry name" value="HTH_HMRTR"/>
    <property type="match status" value="1"/>
</dbReference>
<sequence length="129" mass="14523">MRIGELADAVGTTTKTLRFYEEHGLLPEAERTPSGYRDYSPEAVTRIDFIHRGKAAGLTLAQIRQILLIRDRGQAPCEHVRDLLDTRLADLHEQISKLVALHDTIAQLRNQAATPDPTTCTDEQVCRYL</sequence>
<feature type="domain" description="HTH merR-type" evidence="4">
    <location>
        <begin position="1"/>
        <end position="69"/>
    </location>
</feature>
<evidence type="ECO:0000313" key="5">
    <source>
        <dbReference type="EMBL" id="TVS90212.1"/>
    </source>
</evidence>
<keyword evidence="6" id="KW-1185">Reference proteome</keyword>
<dbReference type="AlphaFoldDB" id="A0A557XW25"/>
<dbReference type="GO" id="GO:0003677">
    <property type="term" value="F:DNA binding"/>
    <property type="evidence" value="ECO:0007669"/>
    <property type="project" value="UniProtKB-KW"/>
</dbReference>